<dbReference type="Gene3D" id="3.40.1010.10">
    <property type="entry name" value="Cobalt-precorrin-4 Transmethylase, Domain 1"/>
    <property type="match status" value="1"/>
</dbReference>
<dbReference type="NCBIfam" id="TIGR02434">
    <property type="entry name" value="CobF"/>
    <property type="match status" value="1"/>
</dbReference>
<dbReference type="InterPro" id="IPR035996">
    <property type="entry name" value="4pyrrol_Methylase_sf"/>
</dbReference>
<keyword evidence="3 6" id="KW-0489">Methyltransferase</keyword>
<dbReference type="RefSeq" id="WP_074835201.1">
    <property type="nucleotide sequence ID" value="NZ_CATMKJ010000001.1"/>
</dbReference>
<evidence type="ECO:0000259" key="7">
    <source>
        <dbReference type="Pfam" id="PF00590"/>
    </source>
</evidence>
<sequence>MIKDLWLIGIGTGSPAHVTLEGMQALREAAIILLPLKGDDKQDLAALRYAILEAAGSDAEIRTFTYPERDPALPYGARVSAWHDEIARRWIAALGPETPPGPVALMVWGDPALYDSTLRIARRLTPCPRLRVVPGITAVQALTAAHAIPLNTVDGPIRVTTGRQLRSHGFPQDEETLVVMLDGACSFRDLDPAGLHIWWGAYLGSEAQLLRAGPLADTAADITATRAEARARHGWIMDTYLLRRSPA</sequence>
<comment type="pathway">
    <text evidence="1">Cofactor biosynthesis; adenosylcobalamin biosynthesis.</text>
</comment>
<comment type="function">
    <text evidence="6">Catalyzes the methylation of C-1 in precorrin-5 and the subsequent extrusion of acetic acid from the resulting intermediate to form cobalt-precorrin-6A.</text>
</comment>
<dbReference type="InterPro" id="IPR014776">
    <property type="entry name" value="4pyrrole_Mease_sub2"/>
</dbReference>
<dbReference type="PANTHER" id="PTHR43467:SF1">
    <property type="entry name" value="PRECORRIN-6A SYNTHASE [DEACETYLATING]"/>
    <property type="match status" value="1"/>
</dbReference>
<dbReference type="Pfam" id="PF00590">
    <property type="entry name" value="TP_methylase"/>
    <property type="match status" value="1"/>
</dbReference>
<evidence type="ECO:0000256" key="3">
    <source>
        <dbReference type="ARBA" id="ARBA00022603"/>
    </source>
</evidence>
<dbReference type="InterPro" id="IPR000878">
    <property type="entry name" value="4pyrrol_Mease"/>
</dbReference>
<evidence type="ECO:0000313" key="9">
    <source>
        <dbReference type="Proteomes" id="UP000182932"/>
    </source>
</evidence>
<dbReference type="AlphaFoldDB" id="A0A975W7X6"/>
<evidence type="ECO:0000313" key="8">
    <source>
        <dbReference type="EMBL" id="SEI89014.1"/>
    </source>
</evidence>
<dbReference type="GeneID" id="80817157"/>
<keyword evidence="9" id="KW-1185">Reference proteome</keyword>
<evidence type="ECO:0000256" key="6">
    <source>
        <dbReference type="PIRNR" id="PIRNR036525"/>
    </source>
</evidence>
<dbReference type="InterPro" id="IPR014777">
    <property type="entry name" value="4pyrrole_Mease_sub1"/>
</dbReference>
<dbReference type="CDD" id="cd11643">
    <property type="entry name" value="Precorrin-6A-synthase"/>
    <property type="match status" value="1"/>
</dbReference>
<evidence type="ECO:0000256" key="5">
    <source>
        <dbReference type="ARBA" id="ARBA00022691"/>
    </source>
</evidence>
<comment type="caution">
    <text evidence="8">The sequence shown here is derived from an EMBL/GenBank/DDBJ whole genome shotgun (WGS) entry which is preliminary data.</text>
</comment>
<gene>
    <name evidence="8" type="ORF">SAMN04487940_102299</name>
</gene>
<evidence type="ECO:0000256" key="2">
    <source>
        <dbReference type="ARBA" id="ARBA00022573"/>
    </source>
</evidence>
<protein>
    <recommendedName>
        <fullName evidence="6">Precorrin-6A synthase [deacetylating]</fullName>
        <ecNumber evidence="6">2.1.1.152</ecNumber>
    </recommendedName>
</protein>
<evidence type="ECO:0000256" key="1">
    <source>
        <dbReference type="ARBA" id="ARBA00004953"/>
    </source>
</evidence>
<dbReference type="EC" id="2.1.1.152" evidence="6"/>
<dbReference type="PIRSF" id="PIRSF036525">
    <property type="entry name" value="CobF"/>
    <property type="match status" value="1"/>
</dbReference>
<dbReference type="GO" id="GO:0043819">
    <property type="term" value="F:precorrin-6A synthase (deacetylating) activity"/>
    <property type="evidence" value="ECO:0007669"/>
    <property type="project" value="UniProtKB-EC"/>
</dbReference>
<keyword evidence="4 6" id="KW-0808">Transferase</keyword>
<organism evidence="8 9">
    <name type="scientific">Marinovum algicola</name>
    <dbReference type="NCBI Taxonomy" id="42444"/>
    <lineage>
        <taxon>Bacteria</taxon>
        <taxon>Pseudomonadati</taxon>
        <taxon>Pseudomonadota</taxon>
        <taxon>Alphaproteobacteria</taxon>
        <taxon>Rhodobacterales</taxon>
        <taxon>Roseobacteraceae</taxon>
        <taxon>Marinovum</taxon>
    </lineage>
</organism>
<name>A0A975W7X6_9RHOB</name>
<dbReference type="GO" id="GO:0032259">
    <property type="term" value="P:methylation"/>
    <property type="evidence" value="ECO:0007669"/>
    <property type="project" value="UniProtKB-KW"/>
</dbReference>
<evidence type="ECO:0000256" key="4">
    <source>
        <dbReference type="ARBA" id="ARBA00022679"/>
    </source>
</evidence>
<keyword evidence="2" id="KW-0169">Cobalamin biosynthesis</keyword>
<feature type="domain" description="Tetrapyrrole methylase" evidence="7">
    <location>
        <begin position="5"/>
        <end position="217"/>
    </location>
</feature>
<accession>A0A975W7X6</accession>
<dbReference type="SUPFAM" id="SSF53790">
    <property type="entry name" value="Tetrapyrrole methylase"/>
    <property type="match status" value="1"/>
</dbReference>
<comment type="catalytic activity">
    <reaction evidence="6">
        <text>precorrin-5 + S-adenosyl-L-methionine + H2O = precorrin-6A + acetate + S-adenosyl-L-homocysteine + 2 H(+)</text>
        <dbReference type="Rhea" id="RHEA:18261"/>
        <dbReference type="ChEBI" id="CHEBI:15377"/>
        <dbReference type="ChEBI" id="CHEBI:15378"/>
        <dbReference type="ChEBI" id="CHEBI:30089"/>
        <dbReference type="ChEBI" id="CHEBI:57856"/>
        <dbReference type="ChEBI" id="CHEBI:59789"/>
        <dbReference type="ChEBI" id="CHEBI:77871"/>
        <dbReference type="ChEBI" id="CHEBI:77872"/>
        <dbReference type="EC" id="2.1.1.152"/>
    </reaction>
</comment>
<reference evidence="8 9" key="1">
    <citation type="submission" date="2016-10" db="EMBL/GenBank/DDBJ databases">
        <authorList>
            <person name="Varghese N."/>
            <person name="Submissions S."/>
        </authorList>
    </citation>
    <scope>NUCLEOTIDE SEQUENCE [LARGE SCALE GENOMIC DNA]</scope>
    <source>
        <strain evidence="8 9">FF3</strain>
    </source>
</reference>
<dbReference type="EMBL" id="FNYY01000002">
    <property type="protein sequence ID" value="SEI89014.1"/>
    <property type="molecule type" value="Genomic_DNA"/>
</dbReference>
<dbReference type="Gene3D" id="3.30.950.10">
    <property type="entry name" value="Methyltransferase, Cobalt-precorrin-4 Transmethylase, Domain 2"/>
    <property type="match status" value="1"/>
</dbReference>
<dbReference type="InterPro" id="IPR012797">
    <property type="entry name" value="CobF"/>
</dbReference>
<keyword evidence="5 6" id="KW-0949">S-adenosyl-L-methionine</keyword>
<dbReference type="GO" id="GO:0009236">
    <property type="term" value="P:cobalamin biosynthetic process"/>
    <property type="evidence" value="ECO:0007669"/>
    <property type="project" value="UniProtKB-KW"/>
</dbReference>
<dbReference type="Proteomes" id="UP000182932">
    <property type="component" value="Unassembled WGS sequence"/>
</dbReference>
<dbReference type="PANTHER" id="PTHR43467">
    <property type="entry name" value="COBALT-PRECORRIN-2 C(20)-METHYLTRANSFERASE"/>
    <property type="match status" value="1"/>
</dbReference>
<proteinExistence type="predicted"/>